<dbReference type="AlphaFoldDB" id="A0A6J1SXU1"/>
<dbReference type="OrthoDB" id="1906282at2759"/>
<dbReference type="GO" id="GO:0006397">
    <property type="term" value="P:mRNA processing"/>
    <property type="evidence" value="ECO:0007669"/>
    <property type="project" value="UniProtKB-KW"/>
</dbReference>
<evidence type="ECO:0000256" key="11">
    <source>
        <dbReference type="SAM" id="MobiDB-lite"/>
    </source>
</evidence>
<evidence type="ECO:0000256" key="7">
    <source>
        <dbReference type="ARBA" id="ARBA00023187"/>
    </source>
</evidence>
<keyword evidence="12" id="KW-1185">Reference proteome</keyword>
<keyword evidence="6" id="KW-0747">Spliceosome</keyword>
<feature type="region of interest" description="Disordered" evidence="11">
    <location>
        <begin position="31"/>
        <end position="126"/>
    </location>
</feature>
<name>A0A6J1SXU1_FRAOC</name>
<comment type="function">
    <text evidence="10">Protein associated with the U5 snRNP, during its maturation and its post-splicing recycling and which is required for spliceosomal tri-snRNP complex assembly in the nucleus. Has a molecular sequestering activity and transiently hinders SNRNP200 binding sites for constitutive splicing factors that intervene later during the assembly of the spliceosome and splicing. Together with its molecular sequestering activity, may also function as a molecular adapter and placeholder, coordinating the assembly of the U5 snRNP and its association with the U4/U6 di-snRNP.</text>
</comment>
<keyword evidence="5" id="KW-0507">mRNA processing</keyword>
<dbReference type="KEGG" id="foc:113211559"/>
<dbReference type="InterPro" id="IPR029338">
    <property type="entry name" value="TSSC4"/>
</dbReference>
<evidence type="ECO:0000256" key="10">
    <source>
        <dbReference type="ARBA" id="ARBA00045970"/>
    </source>
</evidence>
<gene>
    <name evidence="13" type="primary">LOC113211559</name>
</gene>
<dbReference type="GO" id="GO:0005737">
    <property type="term" value="C:cytoplasm"/>
    <property type="evidence" value="ECO:0007669"/>
    <property type="project" value="UniProtKB-SubCell"/>
</dbReference>
<feature type="compositionally biased region" description="Basic and acidic residues" evidence="11">
    <location>
        <begin position="57"/>
        <end position="68"/>
    </location>
</feature>
<feature type="compositionally biased region" description="Basic and acidic residues" evidence="11">
    <location>
        <begin position="147"/>
        <end position="157"/>
    </location>
</feature>
<reference evidence="13" key="1">
    <citation type="submission" date="2025-08" db="UniProtKB">
        <authorList>
            <consortium name="RefSeq"/>
        </authorList>
    </citation>
    <scope>IDENTIFICATION</scope>
    <source>
        <tissue evidence="13">Whole organism</tissue>
    </source>
</reference>
<evidence type="ECO:0000256" key="2">
    <source>
        <dbReference type="ARBA" id="ARBA00004496"/>
    </source>
</evidence>
<proteinExistence type="inferred from homology"/>
<comment type="similarity">
    <text evidence="3">Belongs to the TSSC4 family.</text>
</comment>
<dbReference type="Pfam" id="PF15264">
    <property type="entry name" value="TSSC4"/>
    <property type="match status" value="1"/>
</dbReference>
<protein>
    <recommendedName>
        <fullName evidence="9">U5 small nuclear ribonucleoprotein TSSC4</fullName>
    </recommendedName>
</protein>
<feature type="compositionally biased region" description="Polar residues" evidence="11">
    <location>
        <begin position="173"/>
        <end position="186"/>
    </location>
</feature>
<evidence type="ECO:0000256" key="1">
    <source>
        <dbReference type="ARBA" id="ARBA00004123"/>
    </source>
</evidence>
<feature type="compositionally biased region" description="Basic and acidic residues" evidence="11">
    <location>
        <begin position="80"/>
        <end position="90"/>
    </location>
</feature>
<dbReference type="RefSeq" id="XP_026285748.1">
    <property type="nucleotide sequence ID" value="XM_026429963.2"/>
</dbReference>
<sequence length="251" mass="28099">MTTGNDGSFSISGLGSSFANRQRDLFACLDAADKERESSGGPRLPALPVEDEMDRMDDDRDNQLERCSGRRRKAPTKQFRGKESIFKRPEMPAPRRARHSVADHQRNPHKYTKYSLGDVSPQDMSDRTNTAAALSFLQELRARKENKEDMDLDESPKHIIFKSARPKAERRTSSLGAVSTITTAASSEEADQPSFRSSKLVMPEYVVGQKKSSKKKSLSSDTSSQSEDKDPAKKSKTREITLGHLMDEEDE</sequence>
<evidence type="ECO:0000256" key="3">
    <source>
        <dbReference type="ARBA" id="ARBA00010362"/>
    </source>
</evidence>
<evidence type="ECO:0000256" key="8">
    <source>
        <dbReference type="ARBA" id="ARBA00023242"/>
    </source>
</evidence>
<evidence type="ECO:0000256" key="5">
    <source>
        <dbReference type="ARBA" id="ARBA00022664"/>
    </source>
</evidence>
<feature type="region of interest" description="Disordered" evidence="11">
    <location>
        <begin position="147"/>
        <end position="251"/>
    </location>
</feature>
<evidence type="ECO:0000256" key="6">
    <source>
        <dbReference type="ARBA" id="ARBA00022728"/>
    </source>
</evidence>
<dbReference type="GeneID" id="113211559"/>
<dbReference type="PANTHER" id="PTHR13445:SF3">
    <property type="entry name" value="U5 SMALL NUCLEAR RIBONUCLEOPROTEIN TSSC4"/>
    <property type="match status" value="1"/>
</dbReference>
<dbReference type="GO" id="GO:0008380">
    <property type="term" value="P:RNA splicing"/>
    <property type="evidence" value="ECO:0007669"/>
    <property type="project" value="UniProtKB-KW"/>
</dbReference>
<dbReference type="Proteomes" id="UP000504606">
    <property type="component" value="Unplaced"/>
</dbReference>
<accession>A0A6J1SXU1</accession>
<evidence type="ECO:0000313" key="12">
    <source>
        <dbReference type="Proteomes" id="UP000504606"/>
    </source>
</evidence>
<evidence type="ECO:0000313" key="13">
    <source>
        <dbReference type="RefSeq" id="XP_026285748.1"/>
    </source>
</evidence>
<evidence type="ECO:0000256" key="9">
    <source>
        <dbReference type="ARBA" id="ARBA00035304"/>
    </source>
</evidence>
<dbReference type="GO" id="GO:0005681">
    <property type="term" value="C:spliceosomal complex"/>
    <property type="evidence" value="ECO:0007669"/>
    <property type="project" value="UniProtKB-KW"/>
</dbReference>
<keyword evidence="7" id="KW-0508">mRNA splicing</keyword>
<keyword evidence="8" id="KW-0539">Nucleus</keyword>
<dbReference type="PANTHER" id="PTHR13445">
    <property type="entry name" value="TUMOR SUPPRESSING SUBTRANSFERABLE CANDIDATE 4 TSSC4"/>
    <property type="match status" value="1"/>
</dbReference>
<organism evidence="12 13">
    <name type="scientific">Frankliniella occidentalis</name>
    <name type="common">Western flower thrips</name>
    <name type="synonym">Euthrips occidentalis</name>
    <dbReference type="NCBI Taxonomy" id="133901"/>
    <lineage>
        <taxon>Eukaryota</taxon>
        <taxon>Metazoa</taxon>
        <taxon>Ecdysozoa</taxon>
        <taxon>Arthropoda</taxon>
        <taxon>Hexapoda</taxon>
        <taxon>Insecta</taxon>
        <taxon>Pterygota</taxon>
        <taxon>Neoptera</taxon>
        <taxon>Paraneoptera</taxon>
        <taxon>Thysanoptera</taxon>
        <taxon>Terebrantia</taxon>
        <taxon>Thripoidea</taxon>
        <taxon>Thripidae</taxon>
        <taxon>Frankliniella</taxon>
    </lineage>
</organism>
<keyword evidence="4" id="KW-0963">Cytoplasm</keyword>
<feature type="compositionally biased region" description="Basic and acidic residues" evidence="11">
    <location>
        <begin position="226"/>
        <end position="241"/>
    </location>
</feature>
<comment type="subcellular location">
    <subcellularLocation>
        <location evidence="2">Cytoplasm</location>
    </subcellularLocation>
    <subcellularLocation>
        <location evidence="1">Nucleus</location>
    </subcellularLocation>
</comment>
<evidence type="ECO:0000256" key="4">
    <source>
        <dbReference type="ARBA" id="ARBA00022490"/>
    </source>
</evidence>